<dbReference type="InterPro" id="IPR029068">
    <property type="entry name" value="Glyas_Bleomycin-R_OHBP_Dase"/>
</dbReference>
<dbReference type="GO" id="GO:0051213">
    <property type="term" value="F:dioxygenase activity"/>
    <property type="evidence" value="ECO:0007669"/>
    <property type="project" value="UniProtKB-KW"/>
</dbReference>
<evidence type="ECO:0000259" key="2">
    <source>
        <dbReference type="PROSITE" id="PS51819"/>
    </source>
</evidence>
<keyword evidence="3" id="KW-0560">Oxidoreductase</keyword>
<dbReference type="EMBL" id="QJTE01000002">
    <property type="protein sequence ID" value="PYE84246.1"/>
    <property type="molecule type" value="Genomic_DNA"/>
</dbReference>
<dbReference type="SUPFAM" id="SSF54593">
    <property type="entry name" value="Glyoxalase/Bleomycin resistance protein/Dihydroxybiphenyl dioxygenase"/>
    <property type="match status" value="1"/>
</dbReference>
<proteinExistence type="predicted"/>
<organism evidence="3 4">
    <name type="scientific">Pseudoroseicyclus aestuarii</name>
    <dbReference type="NCBI Taxonomy" id="1795041"/>
    <lineage>
        <taxon>Bacteria</taxon>
        <taxon>Pseudomonadati</taxon>
        <taxon>Pseudomonadota</taxon>
        <taxon>Alphaproteobacteria</taxon>
        <taxon>Rhodobacterales</taxon>
        <taxon>Paracoccaceae</taxon>
        <taxon>Pseudoroseicyclus</taxon>
    </lineage>
</organism>
<evidence type="ECO:0000256" key="1">
    <source>
        <dbReference type="SAM" id="MobiDB-lite"/>
    </source>
</evidence>
<dbReference type="InterPro" id="IPR052164">
    <property type="entry name" value="Anthracycline_SecMetBiosynth"/>
</dbReference>
<dbReference type="RefSeq" id="WP_245904700.1">
    <property type="nucleotide sequence ID" value="NZ_QJTE01000002.1"/>
</dbReference>
<feature type="domain" description="VOC" evidence="2">
    <location>
        <begin position="10"/>
        <end position="122"/>
    </location>
</feature>
<evidence type="ECO:0000313" key="3">
    <source>
        <dbReference type="EMBL" id="PYE84246.1"/>
    </source>
</evidence>
<reference evidence="3 4" key="1">
    <citation type="submission" date="2018-06" db="EMBL/GenBank/DDBJ databases">
        <title>Genomic Encyclopedia of Type Strains, Phase III (KMG-III): the genomes of soil and plant-associated and newly described type strains.</title>
        <authorList>
            <person name="Whitman W."/>
        </authorList>
    </citation>
    <scope>NUCLEOTIDE SEQUENCE [LARGE SCALE GENOMIC DNA]</scope>
    <source>
        <strain evidence="3 4">CECT 9025</strain>
    </source>
</reference>
<dbReference type="PANTHER" id="PTHR33993:SF5">
    <property type="entry name" value="GLYOXALASE"/>
    <property type="match status" value="1"/>
</dbReference>
<dbReference type="Proteomes" id="UP000248311">
    <property type="component" value="Unassembled WGS sequence"/>
</dbReference>
<dbReference type="CDD" id="cd06587">
    <property type="entry name" value="VOC"/>
    <property type="match status" value="1"/>
</dbReference>
<dbReference type="Pfam" id="PF00903">
    <property type="entry name" value="Glyoxalase"/>
    <property type="match status" value="1"/>
</dbReference>
<sequence>MTEDRQRVSGIGGVMFRVRDTALMSEWYRSRLGLEPEADHPSPLWRQTGGSTAFSPVAEDSGYFGRPEQQVLVTFRVRDLEAMAAQLRRMGEVVDVAPEPYENGRYARLTDPEGNTVELWEPAGADADVEEGR</sequence>
<dbReference type="InterPro" id="IPR004360">
    <property type="entry name" value="Glyas_Fos-R_dOase_dom"/>
</dbReference>
<dbReference type="InterPro" id="IPR037523">
    <property type="entry name" value="VOC_core"/>
</dbReference>
<accession>A0A318SVA4</accession>
<dbReference type="AlphaFoldDB" id="A0A318SVA4"/>
<feature type="region of interest" description="Disordered" evidence="1">
    <location>
        <begin position="35"/>
        <end position="62"/>
    </location>
</feature>
<dbReference type="PANTHER" id="PTHR33993">
    <property type="entry name" value="GLYOXALASE-RELATED"/>
    <property type="match status" value="1"/>
</dbReference>
<dbReference type="PROSITE" id="PS51819">
    <property type="entry name" value="VOC"/>
    <property type="match status" value="1"/>
</dbReference>
<keyword evidence="3" id="KW-0223">Dioxygenase</keyword>
<protein>
    <submittedName>
        <fullName evidence="3">Glyoxalase/bleomycin resistance protein/dioxygenase superfamily protein</fullName>
    </submittedName>
</protein>
<dbReference type="Gene3D" id="3.10.180.10">
    <property type="entry name" value="2,3-Dihydroxybiphenyl 1,2-Dioxygenase, domain 1"/>
    <property type="match status" value="1"/>
</dbReference>
<name>A0A318SVA4_9RHOB</name>
<keyword evidence="4" id="KW-1185">Reference proteome</keyword>
<gene>
    <name evidence="3" type="ORF">DFP88_10241</name>
</gene>
<comment type="caution">
    <text evidence="3">The sequence shown here is derived from an EMBL/GenBank/DDBJ whole genome shotgun (WGS) entry which is preliminary data.</text>
</comment>
<evidence type="ECO:0000313" key="4">
    <source>
        <dbReference type="Proteomes" id="UP000248311"/>
    </source>
</evidence>